<reference evidence="2 3" key="1">
    <citation type="submission" date="2018-06" db="EMBL/GenBank/DDBJ databases">
        <title>Genomic Encyclopedia of Archaeal and Bacterial Type Strains, Phase II (KMG-II): from individual species to whole genera.</title>
        <authorList>
            <person name="Goeker M."/>
        </authorList>
    </citation>
    <scope>NUCLEOTIDE SEQUENCE [LARGE SCALE GENOMIC DNA]</scope>
    <source>
        <strain evidence="2 3">T4</strain>
    </source>
</reference>
<accession>A0A326RR21</accession>
<evidence type="ECO:0000313" key="2">
    <source>
        <dbReference type="EMBL" id="PZV83181.1"/>
    </source>
</evidence>
<feature type="signal peptide" evidence="1">
    <location>
        <begin position="1"/>
        <end position="20"/>
    </location>
</feature>
<dbReference type="OrthoDB" id="5493262at2"/>
<evidence type="ECO:0000256" key="1">
    <source>
        <dbReference type="SAM" id="SignalP"/>
    </source>
</evidence>
<organism evidence="2 3">
    <name type="scientific">Algoriphagus aquaeductus</name>
    <dbReference type="NCBI Taxonomy" id="475299"/>
    <lineage>
        <taxon>Bacteria</taxon>
        <taxon>Pseudomonadati</taxon>
        <taxon>Bacteroidota</taxon>
        <taxon>Cytophagia</taxon>
        <taxon>Cytophagales</taxon>
        <taxon>Cyclobacteriaceae</taxon>
        <taxon>Algoriphagus</taxon>
    </lineage>
</organism>
<dbReference type="PANTHER" id="PTHR41913">
    <property type="entry name" value="DUF1684 DOMAIN-CONTAINING PROTEIN"/>
    <property type="match status" value="1"/>
</dbReference>
<dbReference type="EMBL" id="QKTX01000007">
    <property type="protein sequence ID" value="PZV83181.1"/>
    <property type="molecule type" value="Genomic_DNA"/>
</dbReference>
<gene>
    <name evidence="2" type="ORF">CLV31_107133</name>
</gene>
<evidence type="ECO:0008006" key="4">
    <source>
        <dbReference type="Google" id="ProtNLM"/>
    </source>
</evidence>
<evidence type="ECO:0000313" key="3">
    <source>
        <dbReference type="Proteomes" id="UP000248917"/>
    </source>
</evidence>
<proteinExistence type="predicted"/>
<dbReference type="Proteomes" id="UP000248917">
    <property type="component" value="Unassembled WGS sequence"/>
</dbReference>
<comment type="caution">
    <text evidence="2">The sequence shown here is derived from an EMBL/GenBank/DDBJ whole genome shotgun (WGS) entry which is preliminary data.</text>
</comment>
<dbReference type="AlphaFoldDB" id="A0A326RR21"/>
<dbReference type="RefSeq" id="WP_111392984.1">
    <property type="nucleotide sequence ID" value="NZ_QKTX01000007.1"/>
</dbReference>
<dbReference type="InterPro" id="IPR012467">
    <property type="entry name" value="DUF1684"/>
</dbReference>
<protein>
    <recommendedName>
        <fullName evidence="4">DUF1684 domain-containing protein</fullName>
    </recommendedName>
</protein>
<dbReference type="Pfam" id="PF07920">
    <property type="entry name" value="DUF1684"/>
    <property type="match status" value="1"/>
</dbReference>
<dbReference type="PANTHER" id="PTHR41913:SF1">
    <property type="entry name" value="DUF1684 DOMAIN-CONTAINING PROTEIN"/>
    <property type="match status" value="1"/>
</dbReference>
<name>A0A326RR21_9BACT</name>
<feature type="chain" id="PRO_5016274437" description="DUF1684 domain-containing protein" evidence="1">
    <location>
        <begin position="21"/>
        <end position="296"/>
    </location>
</feature>
<sequence>MNRFTALLLILLFYIQQANAQVTEFENWKLARVSELRSEDGWINLAGLLWLDEENIFLNQISDDSLVLSDRAGKKNIGSFQLGNDTVWFNFNSKLVKNSKRLLPTKSLQYPTENYALGALYYDHWKWTVIQRGGLYAIRLRDLTHPELKNFTGIPVFDYNPNFRVVAFFEPRFNETMEIPNVLGQLIEWKVMGILRFELEGKKYELTALDEAGKLFVIFSDETSGKETYPTGRYLYVNYPDRTGITEVDFNFSYNPPCAFTPFATCPIPPKVNRLPFALEAGEKAPVGHRKKNGSF</sequence>
<keyword evidence="1" id="KW-0732">Signal</keyword>
<keyword evidence="3" id="KW-1185">Reference proteome</keyword>